<reference evidence="3" key="2">
    <citation type="journal article" date="2018" name="Genome Biol.">
        <title>SKESA: strategic k-mer extension for scrupulous assemblies.</title>
        <authorList>
            <person name="Souvorov A."/>
            <person name="Agarwala R."/>
            <person name="Lipman D.J."/>
        </authorList>
    </citation>
    <scope>NUCLEOTIDE SEQUENCE</scope>
    <source>
        <strain evidence="3">Salmonella enterica</strain>
    </source>
</reference>
<evidence type="ECO:0000313" key="2">
    <source>
        <dbReference type="EMBL" id="ATW56235.1"/>
    </source>
</evidence>
<feature type="region of interest" description="Disordered" evidence="1">
    <location>
        <begin position="1"/>
        <end position="29"/>
    </location>
</feature>
<evidence type="ECO:0000313" key="4">
    <source>
        <dbReference type="Proteomes" id="UP000230639"/>
    </source>
</evidence>
<dbReference type="NCBIfam" id="TIGR03744">
    <property type="entry name" value="traC_PFL_4706"/>
    <property type="match status" value="1"/>
</dbReference>
<dbReference type="InterPro" id="IPR027417">
    <property type="entry name" value="P-loop_NTPase"/>
</dbReference>
<evidence type="ECO:0000256" key="1">
    <source>
        <dbReference type="SAM" id="MobiDB-lite"/>
    </source>
</evidence>
<reference evidence="3" key="3">
    <citation type="submission" date="2019-10" db="EMBL/GenBank/DDBJ databases">
        <authorList>
            <consortium name="NCBI Pathogen Detection Project"/>
        </authorList>
    </citation>
    <scope>NUCLEOTIDE SEQUENCE</scope>
    <source>
        <strain evidence="3">Salmonella enterica</strain>
    </source>
</reference>
<dbReference type="RefSeq" id="WP_088759599.1">
    <property type="nucleotide sequence ID" value="NZ_CP023345.1"/>
</dbReference>
<evidence type="ECO:0000313" key="3">
    <source>
        <dbReference type="EMBL" id="HAB6340265.1"/>
    </source>
</evidence>
<proteinExistence type="predicted"/>
<dbReference type="SUPFAM" id="SSF52540">
    <property type="entry name" value="P-loop containing nucleoside triphosphate hydrolases"/>
    <property type="match status" value="1"/>
</dbReference>
<dbReference type="EMBL" id="CP023345">
    <property type="protein sequence ID" value="ATW56235.1"/>
    <property type="molecule type" value="Genomic_DNA"/>
</dbReference>
<dbReference type="Pfam" id="PF11130">
    <property type="entry name" value="TraC_F_IV"/>
    <property type="match status" value="1"/>
</dbReference>
<feature type="compositionally biased region" description="Basic and acidic residues" evidence="1">
    <location>
        <begin position="20"/>
        <end position="29"/>
    </location>
</feature>
<gene>
    <name evidence="2" type="ORF">CNQ75_17980</name>
    <name evidence="3" type="ORF">GB480_15305</name>
</gene>
<dbReference type="InterPro" id="IPR022303">
    <property type="entry name" value="Conjug_Trfer_ATPase"/>
</dbReference>
<accession>A0A2I5HKZ8</accession>
<dbReference type="PANTHER" id="PTHR30121">
    <property type="entry name" value="UNCHARACTERIZED PROTEIN YJGR-RELATED"/>
    <property type="match status" value="1"/>
</dbReference>
<sequence length="942" mass="106545">MFSLFSGKRSKSVPRILHPSGREPLKREGKLTRRDEAKIYAHGPSFIDFLPWVEYLPEDECLLLDDGVSVGAVFSLSPAQTDGRSAERLEEIRDITEAALQNGPEERSSHQWVVQFYCQDEADLTAEMDLLRGYVSPAAQGSAFTQAWLSETERHLQVINRPEGLFKDEMVTGVCWRGQIRQVRMVVYRYVNSRQRESYPPVVQLRQTCDRLSAALSQAGVVCRRQNGEQIHAWLLRLFNPAPSWIDRQTLYRTAAWRDSRQDTLPVDTDFSESLFFTRPRSEAKKGVWWFDNVAHRAVSVENLTKPPEPGLLTAERERGERINALMDMMPPGTVACLTLLVQPQNELEEEFTRLGKRALGDNVESERTRDQVEEARAWLKEKHKLYRGALTFLLKAPDMKTLDHYHLSLSTVLVNAGLKPLNPEYDLSPLNTYLRALPMCFNPELDRNRWYTWLTFVQHIAGLAPVYGRSTGTGNPGISFFNRGGEPLHFDPLKDRKNSAHLLLFGPTGAGKSATLCVALCQMLAMNRSRLFLVESGNSFGLLADYCRSLGLTVNKVSINPGRGSCLPVFPDSHLIMTLSPDKLVVDENQLKDIGDVDTDDDNNDERDVLGEMEIAAILMITGGEKDEKLSRADRGLLRRALVMTAERVYGEKRQMLPSDLKATLETIATDRSEKPGGGPRWHMMMQARASEMALALELMTEGFEGELFNREGEAWPEADVTIVDLGYLSREGYESQMALAVISLANTVNHIAERDQFEKRNTLFDIDEAHVVTANPLLAPYFAKKSKMWRKLGTWLWLATQNLKDFPDESEKMLNMAEWWICLTMPPDEIEQVARFRSLTEEQKQMLASAKKGQKVNGIPCYTEGVVMGSNLNALFRSVPPSLYLALGMTEKDEKAQRRELMKAHGCTELEAAFMVARELDRRRGTGTVNEAGKISRMER</sequence>
<reference evidence="2 4" key="1">
    <citation type="submission" date="2017-09" db="EMBL/GenBank/DDBJ databases">
        <title>Complete genome of Salmonella enterica subsp. diarizonae isolated from stool of a patient with bacterial enteropathy.</title>
        <authorList>
            <person name="Zhou J."/>
            <person name="Chen Q."/>
            <person name="Guo L."/>
            <person name="Fan J."/>
        </authorList>
    </citation>
    <scope>NUCLEOTIDE SEQUENCE [LARGE SCALE GENOMIC DNA]</scope>
    <source>
        <strain evidence="2 4">HZS154</strain>
    </source>
</reference>
<dbReference type="EMBL" id="DAAHJH010000013">
    <property type="protein sequence ID" value="HAB6340265.1"/>
    <property type="molecule type" value="Genomic_DNA"/>
</dbReference>
<dbReference type="AlphaFoldDB" id="A0A2I5HKZ8"/>
<dbReference type="Gene3D" id="3.40.50.300">
    <property type="entry name" value="P-loop containing nucleotide triphosphate hydrolases"/>
    <property type="match status" value="2"/>
</dbReference>
<organism evidence="2 4">
    <name type="scientific">Salmonella diarizonae</name>
    <dbReference type="NCBI Taxonomy" id="59204"/>
    <lineage>
        <taxon>Bacteria</taxon>
        <taxon>Pseudomonadati</taxon>
        <taxon>Pseudomonadota</taxon>
        <taxon>Gammaproteobacteria</taxon>
        <taxon>Enterobacterales</taxon>
        <taxon>Enterobacteriaceae</taxon>
        <taxon>Salmonella</taxon>
    </lineage>
</organism>
<protein>
    <submittedName>
        <fullName evidence="2">Conjugative transfer ATPase</fullName>
    </submittedName>
</protein>
<dbReference type="InterPro" id="IPR051162">
    <property type="entry name" value="T4SS_component"/>
</dbReference>
<dbReference type="Proteomes" id="UP000230639">
    <property type="component" value="Chromosome"/>
</dbReference>
<dbReference type="PANTHER" id="PTHR30121:SF6">
    <property type="entry name" value="SLR6007 PROTEIN"/>
    <property type="match status" value="1"/>
</dbReference>
<dbReference type="InterPro" id="IPR025955">
    <property type="entry name" value="TraC/Conjuga_ATPase"/>
</dbReference>
<name>A0A2I5HKZ8_SALDZ</name>